<dbReference type="AlphaFoldDB" id="A0A317F4T5"/>
<feature type="transmembrane region" description="Helical" evidence="1">
    <location>
        <begin position="47"/>
        <end position="67"/>
    </location>
</feature>
<comment type="caution">
    <text evidence="2">The sequence shown here is derived from an EMBL/GenBank/DDBJ whole genome shotgun (WGS) entry which is preliminary data.</text>
</comment>
<name>A0A317F4T5_9SPHI</name>
<dbReference type="RefSeq" id="WP_109927920.1">
    <property type="nucleotide sequence ID" value="NZ_QGNY01000001.1"/>
</dbReference>
<proteinExistence type="predicted"/>
<evidence type="ECO:0000256" key="1">
    <source>
        <dbReference type="SAM" id="Phobius"/>
    </source>
</evidence>
<evidence type="ECO:0000313" key="2">
    <source>
        <dbReference type="EMBL" id="PWS33333.1"/>
    </source>
</evidence>
<protein>
    <recommendedName>
        <fullName evidence="4">DUF4133 domain-containing protein</fullName>
    </recommendedName>
</protein>
<dbReference type="EMBL" id="QGNY01000001">
    <property type="protein sequence ID" value="PWS33333.1"/>
    <property type="molecule type" value="Genomic_DNA"/>
</dbReference>
<reference evidence="3" key="1">
    <citation type="submission" date="2018-05" db="EMBL/GenBank/DDBJ databases">
        <title>Pedobacter paludis sp. nov., isolated from wetland soil.</title>
        <authorList>
            <person name="Zhang Y."/>
        </authorList>
    </citation>
    <scope>NUCLEOTIDE SEQUENCE [LARGE SCALE GENOMIC DNA]</scope>
    <source>
        <strain evidence="3">R-8</strain>
    </source>
</reference>
<accession>A0A317F4T5</accession>
<keyword evidence="3" id="KW-1185">Reference proteome</keyword>
<keyword evidence="1" id="KW-0472">Membrane</keyword>
<keyword evidence="1" id="KW-1133">Transmembrane helix</keyword>
<evidence type="ECO:0000313" key="3">
    <source>
        <dbReference type="Proteomes" id="UP000245391"/>
    </source>
</evidence>
<keyword evidence="1" id="KW-0812">Transmembrane</keyword>
<organism evidence="2 3">
    <name type="scientific">Pedobacter paludis</name>
    <dbReference type="NCBI Taxonomy" id="2203212"/>
    <lineage>
        <taxon>Bacteria</taxon>
        <taxon>Pseudomonadati</taxon>
        <taxon>Bacteroidota</taxon>
        <taxon>Sphingobacteriia</taxon>
        <taxon>Sphingobacteriales</taxon>
        <taxon>Sphingobacteriaceae</taxon>
        <taxon>Pedobacter</taxon>
    </lineage>
</organism>
<feature type="transmembrane region" description="Helical" evidence="1">
    <location>
        <begin position="21"/>
        <end position="41"/>
    </location>
</feature>
<dbReference type="Proteomes" id="UP000245391">
    <property type="component" value="Unassembled WGS sequence"/>
</dbReference>
<gene>
    <name evidence="2" type="ORF">DF947_01525</name>
</gene>
<evidence type="ECO:0008006" key="4">
    <source>
        <dbReference type="Google" id="ProtNLM"/>
    </source>
</evidence>
<dbReference type="Pfam" id="PF13571">
    <property type="entry name" value="DUF4133"/>
    <property type="match status" value="1"/>
</dbReference>
<dbReference type="InterPro" id="IPR025407">
    <property type="entry name" value="DUF4133"/>
</dbReference>
<sequence>MGLVYQVNKGIGRPIGFKGLVGSYIAYLAIGLVLLLLGFTVGYISGVSLYVLLPMVLGLGTLLVWALGRLSKRFGVHGLGKFLSRQNVPVFLRFSSRRLFLDLRVMVSNQERQVH</sequence>